<reference evidence="1 2" key="1">
    <citation type="submission" date="2019-09" db="EMBL/GenBank/DDBJ databases">
        <title>Photobacterium damselae subsp. damselae CDC-2227-81, a human clinical isolate.</title>
        <authorList>
            <person name="Osorio C.R."/>
        </authorList>
    </citation>
    <scope>NUCLEOTIDE SEQUENCE [LARGE SCALE GENOMIC DNA]</scope>
    <source>
        <strain evidence="1 2">CDC-2227-81</strain>
    </source>
</reference>
<gene>
    <name evidence="1" type="primary">casB</name>
    <name evidence="1" type="ORF">F6450_06165</name>
</gene>
<dbReference type="Proteomes" id="UP000480943">
    <property type="component" value="Unassembled WGS sequence"/>
</dbReference>
<proteinExistence type="predicted"/>
<dbReference type="NCBIfam" id="TIGR02548">
    <property type="entry name" value="casB_cse2"/>
    <property type="match status" value="1"/>
</dbReference>
<sequence>MLSNKKSLSDEEVKVLWSWWQSLVLSEAELKEKHLLSAPSGHKAKLKRAESVDAVLMQDAFRTLWLSLPEQEHHSANNMECWAVIAASLVHVSPGHQDGIAAAAGKKPEKSDKSLVSEMRFSQLQAAKTPDELLRTLRRLLKLMKGKVEPLALAKDIDQWFSEYHHSGLVRAKNRISVRWAMDYYRAAK</sequence>
<dbReference type="RefSeq" id="WP_151182547.1">
    <property type="nucleotide sequence ID" value="NZ_CP065043.1"/>
</dbReference>
<dbReference type="CDD" id="cd09731">
    <property type="entry name" value="Cse2_I-E"/>
    <property type="match status" value="1"/>
</dbReference>
<dbReference type="InterPro" id="IPR013382">
    <property type="entry name" value="CRISPR-assoc_prot_Cse2"/>
</dbReference>
<dbReference type="AlphaFoldDB" id="A0AAD3WXL7"/>
<organism evidence="1 2">
    <name type="scientific">Photobacterium damselae subsp. damselae</name>
    <name type="common">Listonella damsela</name>
    <dbReference type="NCBI Taxonomy" id="85581"/>
    <lineage>
        <taxon>Bacteria</taxon>
        <taxon>Pseudomonadati</taxon>
        <taxon>Pseudomonadota</taxon>
        <taxon>Gammaproteobacteria</taxon>
        <taxon>Vibrionales</taxon>
        <taxon>Vibrionaceae</taxon>
        <taxon>Photobacterium</taxon>
    </lineage>
</organism>
<evidence type="ECO:0000313" key="2">
    <source>
        <dbReference type="Proteomes" id="UP000480943"/>
    </source>
</evidence>
<dbReference type="EMBL" id="VZUQ01000042">
    <property type="protein sequence ID" value="KAB1182547.1"/>
    <property type="molecule type" value="Genomic_DNA"/>
</dbReference>
<accession>A0AAD3WXL7</accession>
<protein>
    <submittedName>
        <fullName evidence="1">Type I-E CRISPR-associated protein Cse2/CasB</fullName>
    </submittedName>
</protein>
<comment type="caution">
    <text evidence="1">The sequence shown here is derived from an EMBL/GenBank/DDBJ whole genome shotgun (WGS) entry which is preliminary data.</text>
</comment>
<dbReference type="Gene3D" id="1.10.520.40">
    <property type="entry name" value="CRISPR-associated protein Cse2"/>
    <property type="match status" value="1"/>
</dbReference>
<dbReference type="InterPro" id="IPR038287">
    <property type="entry name" value="Cse2_sf"/>
</dbReference>
<dbReference type="Pfam" id="PF09485">
    <property type="entry name" value="CRISPR_Cse2"/>
    <property type="match status" value="1"/>
</dbReference>
<name>A0AAD3WXL7_PHODD</name>
<evidence type="ECO:0000313" key="1">
    <source>
        <dbReference type="EMBL" id="KAB1182547.1"/>
    </source>
</evidence>